<evidence type="ECO:0000259" key="1">
    <source>
        <dbReference type="Pfam" id="PF12969"/>
    </source>
</evidence>
<dbReference type="Pfam" id="PF12969">
    <property type="entry name" value="DUF3857"/>
    <property type="match status" value="1"/>
</dbReference>
<dbReference type="Gene3D" id="3.10.620.30">
    <property type="match status" value="1"/>
</dbReference>
<gene>
    <name evidence="2" type="ORF">KDA27_26945</name>
</gene>
<accession>A0A956NIM8</accession>
<reference evidence="2" key="2">
    <citation type="journal article" date="2021" name="Microbiome">
        <title>Successional dynamics and alternative stable states in a saline activated sludge microbial community over 9 years.</title>
        <authorList>
            <person name="Wang Y."/>
            <person name="Ye J."/>
            <person name="Ju F."/>
            <person name="Liu L."/>
            <person name="Boyd J.A."/>
            <person name="Deng Y."/>
            <person name="Parks D.H."/>
            <person name="Jiang X."/>
            <person name="Yin X."/>
            <person name="Woodcroft B.J."/>
            <person name="Tyson G.W."/>
            <person name="Hugenholtz P."/>
            <person name="Polz M.F."/>
            <person name="Zhang T."/>
        </authorList>
    </citation>
    <scope>NUCLEOTIDE SEQUENCE</scope>
    <source>
        <strain evidence="2">HKST-UBA02</strain>
    </source>
</reference>
<evidence type="ECO:0000313" key="3">
    <source>
        <dbReference type="Proteomes" id="UP000739538"/>
    </source>
</evidence>
<evidence type="ECO:0000313" key="2">
    <source>
        <dbReference type="EMBL" id="MCA9759461.1"/>
    </source>
</evidence>
<dbReference type="Proteomes" id="UP000739538">
    <property type="component" value="Unassembled WGS sequence"/>
</dbReference>
<dbReference type="Gene3D" id="2.60.40.3140">
    <property type="match status" value="1"/>
</dbReference>
<dbReference type="InterPro" id="IPR024618">
    <property type="entry name" value="DUF3857"/>
</dbReference>
<name>A0A956NIM8_UNCEI</name>
<feature type="domain" description="DUF3857" evidence="1">
    <location>
        <begin position="158"/>
        <end position="258"/>
    </location>
</feature>
<organism evidence="2 3">
    <name type="scientific">Eiseniibacteriota bacterium</name>
    <dbReference type="NCBI Taxonomy" id="2212470"/>
    <lineage>
        <taxon>Bacteria</taxon>
        <taxon>Candidatus Eiseniibacteriota</taxon>
    </lineage>
</organism>
<proteinExistence type="predicted"/>
<dbReference type="AlphaFoldDB" id="A0A956NIM8"/>
<dbReference type="EMBL" id="JAGQHS010000353">
    <property type="protein sequence ID" value="MCA9759461.1"/>
    <property type="molecule type" value="Genomic_DNA"/>
</dbReference>
<comment type="caution">
    <text evidence="2">The sequence shown here is derived from an EMBL/GenBank/DDBJ whole genome shotgun (WGS) entry which is preliminary data.</text>
</comment>
<reference evidence="2" key="1">
    <citation type="submission" date="2020-04" db="EMBL/GenBank/DDBJ databases">
        <authorList>
            <person name="Zhang T."/>
        </authorList>
    </citation>
    <scope>NUCLEOTIDE SEQUENCE</scope>
    <source>
        <strain evidence="2">HKST-UBA02</strain>
    </source>
</reference>
<dbReference type="PROSITE" id="PS51257">
    <property type="entry name" value="PROKAR_LIPOPROTEIN"/>
    <property type="match status" value="1"/>
</dbReference>
<protein>
    <submittedName>
        <fullName evidence="2">DUF3857 domain-containing protein</fullName>
    </submittedName>
</protein>
<sequence>MKNANESTVSVRGSLWILALLLILTGGCRPAFRTMAEIQRAYDLPPLPTAEQYPDFDAVVVLATVDTELYGTDRGLWTDQVFHRIVRVFRNAETRANVEIDLFPGEQLVALEARIHTPEGRILPIRREEVDLGRANVPLPGTSGSETSVDNASIEKNTVRLHFEGLVPGATYEYRYRLRRKEPYLYDSWAVQEYDPVLFAQYRLTVPQILYDEEGKEWDWRYRYYRCARIGSPVIVEENNPGLGLTETYTWTLRDVPGFTPEPRMPPHEEYLSYARFAHTAWETWDEVTESYWTNHLTEALEPDDRVAEALRDILSSGATSMSISGSSLASDDELSRSRRKVAAIARYVQQMPAIDLELGQGSLTPAKPAKVLERGRADTKDKAVLLVALLRETGYEADPALVVTRDHGPLDAKFPNWSFNHMLVLVELGSERIWIDPTARHYPFGELPWRSEGVEAVVVRTGGTAELLITPRPEAKHNSHLTEVRMTVGTDGQTRGDVEMILDGEPGSLLLGALDTISEKNGTDRRDAVRQWCESEIRSTYADAAVTSIELRETSPGRALVSFAFETHEVIVDDILPHLSAYPFPFDAGLDLIGQVERRFPVENGYPSTWTRRITVDLEPSEYAVAAVPSNVDIHDREIAFESRFEIQGEQTVRSEETLTLRRSRMLTRSYEIARDILDAQEMAGATSVLLKERPAN</sequence>